<protein>
    <submittedName>
        <fullName evidence="2">Orf86</fullName>
    </submittedName>
</protein>
<evidence type="ECO:0000256" key="1">
    <source>
        <dbReference type="SAM" id="MobiDB-lite"/>
    </source>
</evidence>
<gene>
    <name evidence="2" type="primary">ymf100</name>
</gene>
<feature type="compositionally biased region" description="Basic residues" evidence="1">
    <location>
        <begin position="19"/>
        <end position="28"/>
    </location>
</feature>
<dbReference type="EMBL" id="GU138662">
    <property type="protein sequence ID" value="ACZ43848.1"/>
    <property type="molecule type" value="Genomic_DNA"/>
</dbReference>
<dbReference type="EMBL" id="GU138662">
    <property type="protein sequence ID" value="ACZ43903.1"/>
    <property type="molecule type" value="Genomic_DNA"/>
</dbReference>
<dbReference type="RefSeq" id="YP_003734868.1">
    <property type="nucleotide sequence ID" value="NC_014280.1"/>
</dbReference>
<proteinExistence type="predicted"/>
<organism evidence="2">
    <name type="scientific">Globisporangium ultimum</name>
    <name type="common">Pythium ultimum</name>
    <dbReference type="NCBI Taxonomy" id="2052682"/>
    <lineage>
        <taxon>Eukaryota</taxon>
        <taxon>Sar</taxon>
        <taxon>Stramenopiles</taxon>
        <taxon>Oomycota</taxon>
        <taxon>Peronosporomycetes</taxon>
        <taxon>Pythiales</taxon>
        <taxon>Pythiaceae</taxon>
        <taxon>Globisporangium</taxon>
    </lineage>
</organism>
<name>D8WJ66_GLOUL</name>
<feature type="region of interest" description="Disordered" evidence="1">
    <location>
        <begin position="1"/>
        <end position="30"/>
    </location>
</feature>
<dbReference type="GeneID" id="9385280"/>
<accession>D8WJ66</accession>
<dbReference type="AlphaFoldDB" id="D8WJ66"/>
<dbReference type="GeneID" id="9385226"/>
<keyword evidence="2" id="KW-0496">Mitochondrion</keyword>
<geneLocation type="mitochondrion" evidence="2"/>
<sequence length="86" mass="10530">MLERKNKNKNNLNQQFIHKNNKYFKKKTYNNNVIQKKKPEKPKITNYLYVHKKLKKGVFLKKPSFNDIVYPFSLNLKLINEYLKKK</sequence>
<evidence type="ECO:0000313" key="2">
    <source>
        <dbReference type="EMBL" id="ACZ43848.1"/>
    </source>
</evidence>
<dbReference type="RefSeq" id="YP_003734813.1">
    <property type="nucleotide sequence ID" value="NC_014280.1"/>
</dbReference>
<reference evidence="2" key="1">
    <citation type="journal article" date="2010" name="Genome Biol.">
        <title>Genome sequence of the necrotrophic plant pathogen Pythium ultimum reveals original pathogenicity mechanisms and effector repertoire.</title>
        <authorList>
            <person name="Levesque C.A."/>
            <person name="Brouwer H."/>
            <person name="Cano L."/>
            <person name="Hamilton J.P."/>
            <person name="Holt C."/>
            <person name="Huitema E."/>
            <person name="Raffaele S."/>
            <person name="Robideau G.P."/>
            <person name="Thines M."/>
            <person name="Win J."/>
            <person name="Zerillo M.M."/>
            <person name="Beakes G.W."/>
            <person name="Boore J.L."/>
            <person name="Busam D."/>
            <person name="Dumas B."/>
            <person name="Ferriera S."/>
            <person name="Fuerstenberg S.I."/>
            <person name="Gachon C.M."/>
            <person name="Gaulin E."/>
            <person name="Govers F."/>
            <person name="Grenville-Briggs L."/>
            <person name="Horner N."/>
            <person name="Hostetler J."/>
            <person name="Jiang R.H."/>
            <person name="Johnson J."/>
            <person name="Krajaejun T."/>
            <person name="Lin H."/>
            <person name="Meijer H.J."/>
            <person name="Moore B."/>
            <person name="Morris P."/>
            <person name="Phuntmart V."/>
            <person name="Puiu D."/>
            <person name="Shetty J."/>
            <person name="Stajich J.E."/>
            <person name="Tripathy S."/>
            <person name="Wawra S."/>
            <person name="van West P."/>
            <person name="Whitty B.R."/>
            <person name="Coutinho P.M."/>
            <person name="Henrissat B."/>
            <person name="Martin F."/>
            <person name="Thomas P.D."/>
            <person name="Tyler B.M."/>
            <person name="De Vries R.P."/>
            <person name="Kamoun S."/>
            <person name="Yandell M."/>
            <person name="Tisserat N."/>
            <person name="Buell C.R."/>
        </authorList>
    </citation>
    <scope>NUCLEOTIDE SEQUENCE</scope>
</reference>